<dbReference type="AlphaFoldDB" id="A0A4T2C8K5"/>
<evidence type="ECO:0000313" key="1">
    <source>
        <dbReference type="EMBL" id="TIH38976.1"/>
    </source>
</evidence>
<proteinExistence type="predicted"/>
<gene>
    <name evidence="1" type="ORF">D4765_05230</name>
</gene>
<evidence type="ECO:0000313" key="2">
    <source>
        <dbReference type="Proteomes" id="UP000306192"/>
    </source>
</evidence>
<dbReference type="EMBL" id="QYRT01000007">
    <property type="protein sequence ID" value="TIH38976.1"/>
    <property type="molecule type" value="Genomic_DNA"/>
</dbReference>
<name>A0A4T2C8K5_9MICO</name>
<keyword evidence="2" id="KW-1185">Reference proteome</keyword>
<dbReference type="Pfam" id="PF07751">
    <property type="entry name" value="Abi_2"/>
    <property type="match status" value="1"/>
</dbReference>
<sequence length="330" mass="37182">MVEYTKTWLSVEDQAAKLGLRGVSFGDGTSCLSLLSAVGYYRLTGYLYPFRESRAYRDSAGRERVRILSSYRPGTSIEYASQLIDFDRRLRMLVLDGIERVEISFRMQLGYVLGRVPAFGHLDPANFVGAFTQERLDATSGESLPSKHEEWMARVRERQASSDEAFVTHFREKYDDRMPIWALTEILELGQLGRLYSGLSNSIASEISAAYGAPTKKMMSSWISSINYVRNVSAHHARLFNRKLVSAPARPAVGQVPLLDHLRAAVSSKEVFGLYNVLAVIAFLLRTIEPDSGWNERMVELMREFPSSGPVALRSIGIPALWTALDLWRE</sequence>
<dbReference type="Proteomes" id="UP000306192">
    <property type="component" value="Unassembled WGS sequence"/>
</dbReference>
<dbReference type="InterPro" id="IPR011664">
    <property type="entry name" value="Abi_system_AbiD/AbiF-like"/>
</dbReference>
<dbReference type="OrthoDB" id="5363652at2"/>
<protein>
    <submittedName>
        <fullName evidence="1">Abi family protein</fullName>
    </submittedName>
</protein>
<accession>A0A4T2C8K5</accession>
<reference evidence="1 2" key="1">
    <citation type="journal article" date="2019" name="Microorganisms">
        <title>Systematic Affiliation and Genome Analysis of Subtercola vilae DB165(T) with Particular Emphasis on Cold Adaptation of an Isolate from a High-Altitude Cold Volcano Lake.</title>
        <authorList>
            <person name="Villalobos A.S."/>
            <person name="Wiese J."/>
            <person name="Imhoff J.F."/>
            <person name="Dorador C."/>
            <person name="Keller A."/>
            <person name="Hentschel U."/>
        </authorList>
    </citation>
    <scope>NUCLEOTIDE SEQUENCE [LARGE SCALE GENOMIC DNA]</scope>
    <source>
        <strain evidence="1 2">DB165</strain>
    </source>
</reference>
<comment type="caution">
    <text evidence="1">The sequence shown here is derived from an EMBL/GenBank/DDBJ whole genome shotgun (WGS) entry which is preliminary data.</text>
</comment>
<organism evidence="1 2">
    <name type="scientific">Subtercola vilae</name>
    <dbReference type="NCBI Taxonomy" id="2056433"/>
    <lineage>
        <taxon>Bacteria</taxon>
        <taxon>Bacillati</taxon>
        <taxon>Actinomycetota</taxon>
        <taxon>Actinomycetes</taxon>
        <taxon>Micrococcales</taxon>
        <taxon>Microbacteriaceae</taxon>
        <taxon>Subtercola</taxon>
    </lineage>
</organism>
<dbReference type="RefSeq" id="WP_136641203.1">
    <property type="nucleotide sequence ID" value="NZ_QYRT01000007.1"/>
</dbReference>